<keyword evidence="1" id="KW-0812">Transmembrane</keyword>
<protein>
    <submittedName>
        <fullName evidence="2">Unannotated protein</fullName>
    </submittedName>
</protein>
<accession>A0A6J7CVX9</accession>
<feature type="transmembrane region" description="Helical" evidence="1">
    <location>
        <begin position="55"/>
        <end position="72"/>
    </location>
</feature>
<proteinExistence type="predicted"/>
<feature type="transmembrane region" description="Helical" evidence="1">
    <location>
        <begin position="29"/>
        <end position="48"/>
    </location>
</feature>
<dbReference type="EMBL" id="CAFBLH010000010">
    <property type="protein sequence ID" value="CAB4862111.1"/>
    <property type="molecule type" value="Genomic_DNA"/>
</dbReference>
<keyword evidence="1" id="KW-0472">Membrane</keyword>
<gene>
    <name evidence="2" type="ORF">UFOPK3342_00484</name>
</gene>
<name>A0A6J7CVX9_9ZZZZ</name>
<feature type="transmembrane region" description="Helical" evidence="1">
    <location>
        <begin position="5"/>
        <end position="23"/>
    </location>
</feature>
<evidence type="ECO:0000256" key="1">
    <source>
        <dbReference type="SAM" id="Phobius"/>
    </source>
</evidence>
<sequence length="73" mass="8209">MKSRVFEWLGVLTAIIYSLLVAANVGAEFVGFFLLLTSSILIGIWAYLGKHRGILFLQFFYATAGLIGMVRWH</sequence>
<keyword evidence="1" id="KW-1133">Transmembrane helix</keyword>
<dbReference type="AlphaFoldDB" id="A0A6J7CVX9"/>
<organism evidence="2">
    <name type="scientific">freshwater metagenome</name>
    <dbReference type="NCBI Taxonomy" id="449393"/>
    <lineage>
        <taxon>unclassified sequences</taxon>
        <taxon>metagenomes</taxon>
        <taxon>ecological metagenomes</taxon>
    </lineage>
</organism>
<reference evidence="2" key="1">
    <citation type="submission" date="2020-05" db="EMBL/GenBank/DDBJ databases">
        <authorList>
            <person name="Chiriac C."/>
            <person name="Salcher M."/>
            <person name="Ghai R."/>
            <person name="Kavagutti S V."/>
        </authorList>
    </citation>
    <scope>NUCLEOTIDE SEQUENCE</scope>
</reference>
<evidence type="ECO:0000313" key="2">
    <source>
        <dbReference type="EMBL" id="CAB4862111.1"/>
    </source>
</evidence>